<organism evidence="1">
    <name type="scientific">Klosneuvirus KNV1</name>
    <dbReference type="NCBI Taxonomy" id="1977640"/>
    <lineage>
        <taxon>Viruses</taxon>
        <taxon>Varidnaviria</taxon>
        <taxon>Bamfordvirae</taxon>
        <taxon>Nucleocytoviricota</taxon>
        <taxon>Megaviricetes</taxon>
        <taxon>Imitervirales</taxon>
        <taxon>Mimiviridae</taxon>
        <taxon>Klosneuvirinae</taxon>
        <taxon>Klosneuvirus</taxon>
    </lineage>
</organism>
<gene>
    <name evidence="1" type="ORF">Klosneuvirus_4_138</name>
</gene>
<proteinExistence type="predicted"/>
<sequence>MTDKPINKKYEDVDDELKFKIYARNKNAKRSMKELAENNDLTVYTVKKIITDVQNRINNGENIKLPENDPESCRYW</sequence>
<protein>
    <submittedName>
        <fullName evidence="1">Uncharacterized protein</fullName>
    </submittedName>
</protein>
<dbReference type="EMBL" id="KY684111">
    <property type="protein sequence ID" value="ARF12323.1"/>
    <property type="molecule type" value="Genomic_DNA"/>
</dbReference>
<reference evidence="1" key="1">
    <citation type="journal article" date="2017" name="Science">
        <title>Giant viruses with an expanded complement of translation system components.</title>
        <authorList>
            <person name="Schulz F."/>
            <person name="Yutin N."/>
            <person name="Ivanova N.N."/>
            <person name="Ortega D.R."/>
            <person name="Lee T.K."/>
            <person name="Vierheilig J."/>
            <person name="Daims H."/>
            <person name="Horn M."/>
            <person name="Wagner M."/>
            <person name="Jensen G.J."/>
            <person name="Kyrpides N.C."/>
            <person name="Koonin E.V."/>
            <person name="Woyke T."/>
        </authorList>
    </citation>
    <scope>NUCLEOTIDE SEQUENCE</scope>
    <source>
        <strain evidence="1">KNV1</strain>
    </source>
</reference>
<evidence type="ECO:0000313" key="1">
    <source>
        <dbReference type="EMBL" id="ARF12323.1"/>
    </source>
</evidence>
<accession>A0A1V0SKT8</accession>
<name>A0A1V0SKT8_9VIRU</name>